<gene>
    <name evidence="2" type="ORF">DBV05_g9676</name>
</gene>
<organism evidence="2 3">
    <name type="scientific">Lasiodiplodia theobromae</name>
    <dbReference type="NCBI Taxonomy" id="45133"/>
    <lineage>
        <taxon>Eukaryota</taxon>
        <taxon>Fungi</taxon>
        <taxon>Dikarya</taxon>
        <taxon>Ascomycota</taxon>
        <taxon>Pezizomycotina</taxon>
        <taxon>Dothideomycetes</taxon>
        <taxon>Dothideomycetes incertae sedis</taxon>
        <taxon>Botryosphaeriales</taxon>
        <taxon>Botryosphaeriaceae</taxon>
        <taxon>Lasiodiplodia</taxon>
    </lineage>
</organism>
<keyword evidence="1" id="KW-1133">Transmembrane helix</keyword>
<keyword evidence="1" id="KW-0472">Membrane</keyword>
<dbReference type="OrthoDB" id="5593235at2759"/>
<reference evidence="2 3" key="1">
    <citation type="journal article" date="2019" name="Sci. Rep.">
        <title>A multi-omics analysis of the grapevine pathogen Lasiodiplodia theobromae reveals that temperature affects the expression of virulence- and pathogenicity-related genes.</title>
        <authorList>
            <person name="Felix C."/>
            <person name="Meneses R."/>
            <person name="Goncalves M.F.M."/>
            <person name="Tilleman L."/>
            <person name="Duarte A.S."/>
            <person name="Jorrin-Novo J.V."/>
            <person name="Van de Peer Y."/>
            <person name="Deforce D."/>
            <person name="Van Nieuwerburgh F."/>
            <person name="Esteves A.C."/>
            <person name="Alves A."/>
        </authorList>
    </citation>
    <scope>NUCLEOTIDE SEQUENCE [LARGE SCALE GENOMIC DNA]</scope>
    <source>
        <strain evidence="2 3">LA-SOL3</strain>
    </source>
</reference>
<dbReference type="AlphaFoldDB" id="A0A5N5D259"/>
<evidence type="ECO:0000256" key="1">
    <source>
        <dbReference type="SAM" id="Phobius"/>
    </source>
</evidence>
<sequence length="380" mass="43695">MSDAQYKSMKVLRLNTWVLIPIGVGLVILCAIFTLSESSVSPLFDRRKHEILEHNWSVLGKNSPLEGPSPGFKKPDGLKVVGLVFYGRRETVSILDCYLQRNLAINGGFLDEVVFITRTNDLADLLWLDARVAGVPQYRRQTVSFEYKDYSGAYDEIEPDVLYIKIDDDIVFIEDTAIPSIVETKLEHPEYFLVSANMINQSPLSWVHRHLGALIPYLPELTPPFLSQNMSQSQWRASHLPNWEAPPEMGLFGWTPDDFFSPPFEGHRWLPLAPGTQGSPLVDHTPVKSVQYTITSINYEDLRGWWWWPAGAQLHYSFLSRIEDRSLWRYKFRTWDFENERLGIQFIAIWGSDIIASKPIPADDEFHLSIQMPLITGRRK</sequence>
<proteinExistence type="predicted"/>
<dbReference type="EMBL" id="VCHE01000096">
    <property type="protein sequence ID" value="KAB2571631.1"/>
    <property type="molecule type" value="Genomic_DNA"/>
</dbReference>
<accession>A0A5N5D259</accession>
<feature type="transmembrane region" description="Helical" evidence="1">
    <location>
        <begin position="12"/>
        <end position="35"/>
    </location>
</feature>
<name>A0A5N5D259_9PEZI</name>
<protein>
    <submittedName>
        <fullName evidence="2">Uncharacterized protein</fullName>
    </submittedName>
</protein>
<evidence type="ECO:0000313" key="2">
    <source>
        <dbReference type="EMBL" id="KAB2571631.1"/>
    </source>
</evidence>
<dbReference type="Proteomes" id="UP000325902">
    <property type="component" value="Unassembled WGS sequence"/>
</dbReference>
<keyword evidence="1" id="KW-0812">Transmembrane</keyword>
<keyword evidence="3" id="KW-1185">Reference proteome</keyword>
<comment type="caution">
    <text evidence="2">The sequence shown here is derived from an EMBL/GenBank/DDBJ whole genome shotgun (WGS) entry which is preliminary data.</text>
</comment>
<evidence type="ECO:0000313" key="3">
    <source>
        <dbReference type="Proteomes" id="UP000325902"/>
    </source>
</evidence>